<keyword evidence="2" id="KW-1185">Reference proteome</keyword>
<gene>
    <name evidence="1" type="ORF">CEXT_613801</name>
</gene>
<reference evidence="1 2" key="1">
    <citation type="submission" date="2021-06" db="EMBL/GenBank/DDBJ databases">
        <title>Caerostris extrusa draft genome.</title>
        <authorList>
            <person name="Kono N."/>
            <person name="Arakawa K."/>
        </authorList>
    </citation>
    <scope>NUCLEOTIDE SEQUENCE [LARGE SCALE GENOMIC DNA]</scope>
</reference>
<comment type="caution">
    <text evidence="1">The sequence shown here is derived from an EMBL/GenBank/DDBJ whole genome shotgun (WGS) entry which is preliminary data.</text>
</comment>
<organism evidence="1 2">
    <name type="scientific">Caerostris extrusa</name>
    <name type="common">Bark spider</name>
    <name type="synonym">Caerostris bankana</name>
    <dbReference type="NCBI Taxonomy" id="172846"/>
    <lineage>
        <taxon>Eukaryota</taxon>
        <taxon>Metazoa</taxon>
        <taxon>Ecdysozoa</taxon>
        <taxon>Arthropoda</taxon>
        <taxon>Chelicerata</taxon>
        <taxon>Arachnida</taxon>
        <taxon>Araneae</taxon>
        <taxon>Araneomorphae</taxon>
        <taxon>Entelegynae</taxon>
        <taxon>Araneoidea</taxon>
        <taxon>Araneidae</taxon>
        <taxon>Caerostris</taxon>
    </lineage>
</organism>
<evidence type="ECO:0000313" key="1">
    <source>
        <dbReference type="EMBL" id="GIX82365.1"/>
    </source>
</evidence>
<proteinExistence type="predicted"/>
<name>A0AAV4NDF6_CAEEX</name>
<protein>
    <submittedName>
        <fullName evidence="1">Uncharacterized protein</fullName>
    </submittedName>
</protein>
<sequence>MPVVDMEAFEFSITCLASNPAPSTTHPETSHYTLSHSETIDGILFSGIICTSCSKCAVLIPLTERTAVAALKTNRLKSDRVRALAI</sequence>
<accession>A0AAV4NDF6</accession>
<dbReference type="Proteomes" id="UP001054945">
    <property type="component" value="Unassembled WGS sequence"/>
</dbReference>
<dbReference type="AlphaFoldDB" id="A0AAV4NDF6"/>
<evidence type="ECO:0000313" key="2">
    <source>
        <dbReference type="Proteomes" id="UP001054945"/>
    </source>
</evidence>
<dbReference type="EMBL" id="BPLR01003231">
    <property type="protein sequence ID" value="GIX82365.1"/>
    <property type="molecule type" value="Genomic_DNA"/>
</dbReference>